<dbReference type="AlphaFoldDB" id="A0A699ZKC6"/>
<dbReference type="PANTHER" id="PTHR37204">
    <property type="entry name" value="TRANSMEMBRANE PROTEIN"/>
    <property type="match status" value="1"/>
</dbReference>
<protein>
    <submittedName>
        <fullName evidence="1">Uncharacterized protein</fullName>
    </submittedName>
</protein>
<gene>
    <name evidence="1" type="ORF">HaLaN_12592</name>
</gene>
<proteinExistence type="predicted"/>
<accession>A0A699ZKC6</accession>
<evidence type="ECO:0000313" key="2">
    <source>
        <dbReference type="Proteomes" id="UP000485058"/>
    </source>
</evidence>
<comment type="caution">
    <text evidence="1">The sequence shown here is derived from an EMBL/GenBank/DDBJ whole genome shotgun (WGS) entry which is preliminary data.</text>
</comment>
<evidence type="ECO:0000313" key="1">
    <source>
        <dbReference type="EMBL" id="GFH16212.1"/>
    </source>
</evidence>
<organism evidence="1 2">
    <name type="scientific">Haematococcus lacustris</name>
    <name type="common">Green alga</name>
    <name type="synonym">Haematococcus pluvialis</name>
    <dbReference type="NCBI Taxonomy" id="44745"/>
    <lineage>
        <taxon>Eukaryota</taxon>
        <taxon>Viridiplantae</taxon>
        <taxon>Chlorophyta</taxon>
        <taxon>core chlorophytes</taxon>
        <taxon>Chlorophyceae</taxon>
        <taxon>CS clade</taxon>
        <taxon>Chlamydomonadales</taxon>
        <taxon>Haematococcaceae</taxon>
        <taxon>Haematococcus</taxon>
    </lineage>
</organism>
<reference evidence="1 2" key="1">
    <citation type="submission" date="2020-02" db="EMBL/GenBank/DDBJ databases">
        <title>Draft genome sequence of Haematococcus lacustris strain NIES-144.</title>
        <authorList>
            <person name="Morimoto D."/>
            <person name="Nakagawa S."/>
            <person name="Yoshida T."/>
            <person name="Sawayama S."/>
        </authorList>
    </citation>
    <scope>NUCLEOTIDE SEQUENCE [LARGE SCALE GENOMIC DNA]</scope>
    <source>
        <strain evidence="1 2">NIES-144</strain>
    </source>
</reference>
<keyword evidence="2" id="KW-1185">Reference proteome</keyword>
<sequence>MAAGRSAAQLLAQAVEEVLMPVLAPGAIWKQDPGLYHATLFHASSHLKPVPAGSKEVLQEYAAIRAATSQLCPVAGVLERVVVTSTGVVVACWQAASAGTEPMALRKALAAALPNAPPPDAQMVKDTTMLHTTLARLLQPPAAVHGRDQPLDAGLVRRAVEAVSDRLCGLTTSFRCVA</sequence>
<dbReference type="PANTHER" id="PTHR37204:SF1">
    <property type="entry name" value="TRANSMEMBRANE PROTEIN"/>
    <property type="match status" value="1"/>
</dbReference>
<dbReference type="Proteomes" id="UP000485058">
    <property type="component" value="Unassembled WGS sequence"/>
</dbReference>
<dbReference type="EMBL" id="BLLF01000962">
    <property type="protein sequence ID" value="GFH16212.1"/>
    <property type="molecule type" value="Genomic_DNA"/>
</dbReference>
<name>A0A699ZKC6_HAELA</name>